<evidence type="ECO:0000256" key="1">
    <source>
        <dbReference type="SAM" id="SignalP"/>
    </source>
</evidence>
<comment type="caution">
    <text evidence="2">The sequence shown here is derived from an EMBL/GenBank/DDBJ whole genome shotgun (WGS) entry which is preliminary data.</text>
</comment>
<organism evidence="2 3">
    <name type="scientific">Anaerospora hongkongensis</name>
    <dbReference type="NCBI Taxonomy" id="244830"/>
    <lineage>
        <taxon>Bacteria</taxon>
        <taxon>Bacillati</taxon>
        <taxon>Bacillota</taxon>
        <taxon>Negativicutes</taxon>
        <taxon>Selenomonadales</taxon>
        <taxon>Sporomusaceae</taxon>
        <taxon>Anaerospora</taxon>
    </lineage>
</organism>
<feature type="signal peptide" evidence="1">
    <location>
        <begin position="1"/>
        <end position="22"/>
    </location>
</feature>
<proteinExistence type="predicted"/>
<protein>
    <submittedName>
        <fullName evidence="2">Uncharacterized protein</fullName>
    </submittedName>
</protein>
<gene>
    <name evidence="2" type="ORF">EV210_1029</name>
</gene>
<accession>A0A4R1Q2V0</accession>
<evidence type="ECO:0000313" key="3">
    <source>
        <dbReference type="Proteomes" id="UP000295063"/>
    </source>
</evidence>
<evidence type="ECO:0000313" key="2">
    <source>
        <dbReference type="EMBL" id="TCL39105.1"/>
    </source>
</evidence>
<name>A0A4R1Q2V0_9FIRM</name>
<reference evidence="2 3" key="1">
    <citation type="submission" date="2019-03" db="EMBL/GenBank/DDBJ databases">
        <title>Genomic Encyclopedia of Type Strains, Phase IV (KMG-IV): sequencing the most valuable type-strain genomes for metagenomic binning, comparative biology and taxonomic classification.</title>
        <authorList>
            <person name="Goeker M."/>
        </authorList>
    </citation>
    <scope>NUCLEOTIDE SEQUENCE [LARGE SCALE GENOMIC DNA]</scope>
    <source>
        <strain evidence="2 3">DSM 15969</strain>
    </source>
</reference>
<keyword evidence="3" id="KW-1185">Reference proteome</keyword>
<dbReference type="AlphaFoldDB" id="A0A4R1Q2V0"/>
<dbReference type="EMBL" id="SLUI01000002">
    <property type="protein sequence ID" value="TCL39105.1"/>
    <property type="molecule type" value="Genomic_DNA"/>
</dbReference>
<dbReference type="Proteomes" id="UP000295063">
    <property type="component" value="Unassembled WGS sequence"/>
</dbReference>
<dbReference type="RefSeq" id="WP_132075130.1">
    <property type="nucleotide sequence ID" value="NZ_SLUI01000002.1"/>
</dbReference>
<feature type="chain" id="PRO_5039302362" evidence="1">
    <location>
        <begin position="23"/>
        <end position="276"/>
    </location>
</feature>
<keyword evidence="1" id="KW-0732">Signal</keyword>
<dbReference type="OrthoDB" id="1157227at2"/>
<sequence>MKKWTCLIAVLFVMFLKVPAVSAAPAEQLAAQWAPVLYLADQSDGMAAPQNVFTTVNFDLDWRLNNNWYNLRFYPLEKAMYYSAVECETHYLIGYYQYYPRYAGGSGHEHDMTGILAAIKKTADGAGQLDMLVTYSNYRWQSWEGNKVREENGHPLLQVKGETHEISACVKNRVPLPASSRYALGAGDQLKVHTGYRLIRLEQLWEQRQNIGQGRIFARWGYFDSYNAVKVAAPWGWNYREFNWLANPGELIQRFRGRHVTACNYLTNPYQVNTIE</sequence>